<gene>
    <name evidence="1" type="ORF">ILEXP_LOCUS1855</name>
</gene>
<dbReference type="AlphaFoldDB" id="A0ABC8QQE7"/>
<proteinExistence type="predicted"/>
<organism evidence="1 2">
    <name type="scientific">Ilex paraguariensis</name>
    <name type="common">yerba mate</name>
    <dbReference type="NCBI Taxonomy" id="185542"/>
    <lineage>
        <taxon>Eukaryota</taxon>
        <taxon>Viridiplantae</taxon>
        <taxon>Streptophyta</taxon>
        <taxon>Embryophyta</taxon>
        <taxon>Tracheophyta</taxon>
        <taxon>Spermatophyta</taxon>
        <taxon>Magnoliopsida</taxon>
        <taxon>eudicotyledons</taxon>
        <taxon>Gunneridae</taxon>
        <taxon>Pentapetalae</taxon>
        <taxon>asterids</taxon>
        <taxon>campanulids</taxon>
        <taxon>Aquifoliales</taxon>
        <taxon>Aquifoliaceae</taxon>
        <taxon>Ilex</taxon>
    </lineage>
</organism>
<name>A0ABC8QQE7_9AQUA</name>
<dbReference type="Proteomes" id="UP001642360">
    <property type="component" value="Unassembled WGS sequence"/>
</dbReference>
<dbReference type="EMBL" id="CAUOFW020000669">
    <property type="protein sequence ID" value="CAK9134930.1"/>
    <property type="molecule type" value="Genomic_DNA"/>
</dbReference>
<accession>A0ABC8QQE7</accession>
<protein>
    <submittedName>
        <fullName evidence="1">Uncharacterized protein</fullName>
    </submittedName>
</protein>
<keyword evidence="2" id="KW-1185">Reference proteome</keyword>
<reference evidence="1 2" key="1">
    <citation type="submission" date="2024-02" db="EMBL/GenBank/DDBJ databases">
        <authorList>
            <person name="Vignale AGUSTIN F."/>
            <person name="Sosa J E."/>
            <person name="Modenutti C."/>
        </authorList>
    </citation>
    <scope>NUCLEOTIDE SEQUENCE [LARGE SCALE GENOMIC DNA]</scope>
</reference>
<comment type="caution">
    <text evidence="1">The sequence shown here is derived from an EMBL/GenBank/DDBJ whole genome shotgun (WGS) entry which is preliminary data.</text>
</comment>
<sequence length="205" mass="23530">MDFGYKPNDQFLVPLVQWTTSLLEQMDNRYQALCLLIRITNVGWWIWKASNEAIFELKDPDPRVVVHKVTRSCTAYQALLEASPIQEGIISLEKQRGLRQHLTNRSSHVMERTTPPPLWLLRGLVLEGISSSNRCLHSETMSICEMCLMAISMKSFEATVESDNREVVQLSVLESMPPWEIAAIPDDIRVLKRKMLLSFSFIPRA</sequence>
<evidence type="ECO:0000313" key="2">
    <source>
        <dbReference type="Proteomes" id="UP001642360"/>
    </source>
</evidence>
<evidence type="ECO:0000313" key="1">
    <source>
        <dbReference type="EMBL" id="CAK9134930.1"/>
    </source>
</evidence>